<sequence length="78" mass="9073">MIIGIPTDRGRDSLPPARYTRQRIPVINKKPIAKTFVTRTMGLRKVKRKRNSMCLNGPPLRFFGEEQAVPHLKLLHYF</sequence>
<dbReference type="EMBL" id="UFTD01000001">
    <property type="protein sequence ID" value="SSZ39405.1"/>
    <property type="molecule type" value="Genomic_DNA"/>
</dbReference>
<evidence type="ECO:0000313" key="2">
    <source>
        <dbReference type="Proteomes" id="UP000253846"/>
    </source>
</evidence>
<evidence type="ECO:0000313" key="1">
    <source>
        <dbReference type="EMBL" id="SSZ39405.1"/>
    </source>
</evidence>
<organism evidence="1 2">
    <name type="scientific">Bartonella grahamii</name>
    <dbReference type="NCBI Taxonomy" id="33045"/>
    <lineage>
        <taxon>Bacteria</taxon>
        <taxon>Pseudomonadati</taxon>
        <taxon>Pseudomonadota</taxon>
        <taxon>Alphaproteobacteria</taxon>
        <taxon>Hyphomicrobiales</taxon>
        <taxon>Bartonellaceae</taxon>
        <taxon>Bartonella</taxon>
    </lineage>
</organism>
<reference evidence="1 2" key="1">
    <citation type="submission" date="2018-06" db="EMBL/GenBank/DDBJ databases">
        <authorList>
            <consortium name="Pathogen Informatics"/>
            <person name="Doyle S."/>
        </authorList>
    </citation>
    <scope>NUCLEOTIDE SEQUENCE [LARGE SCALE GENOMIC DNA]</scope>
    <source>
        <strain evidence="1 2">NCTC12860</strain>
    </source>
</reference>
<dbReference type="AlphaFoldDB" id="A0A336NBC5"/>
<gene>
    <name evidence="1" type="ORF">NCTC12860_00617</name>
</gene>
<protein>
    <submittedName>
        <fullName evidence="1">Uncharacterized protein</fullName>
    </submittedName>
</protein>
<dbReference type="Proteomes" id="UP000253846">
    <property type="component" value="Unassembled WGS sequence"/>
</dbReference>
<name>A0A336NBC5_BARGR</name>
<accession>A0A336NBC5</accession>
<proteinExistence type="predicted"/>